<feature type="compositionally biased region" description="Basic and acidic residues" evidence="1">
    <location>
        <begin position="23"/>
        <end position="47"/>
    </location>
</feature>
<dbReference type="GO" id="GO:0007264">
    <property type="term" value="P:small GTPase-mediated signal transduction"/>
    <property type="evidence" value="ECO:0007669"/>
    <property type="project" value="InterPro"/>
</dbReference>
<keyword evidence="4" id="KW-1185">Reference proteome</keyword>
<feature type="compositionally biased region" description="Basic and acidic residues" evidence="1">
    <location>
        <begin position="318"/>
        <end position="329"/>
    </location>
</feature>
<dbReference type="SUPFAM" id="SSF48350">
    <property type="entry name" value="GTPase activation domain, GAP"/>
    <property type="match status" value="1"/>
</dbReference>
<dbReference type="InterPro" id="IPR000198">
    <property type="entry name" value="RhoGAP_dom"/>
</dbReference>
<reference evidence="3" key="1">
    <citation type="journal article" date="2023" name="Mol. Phylogenet. Evol.">
        <title>Genome-scale phylogeny and comparative genomics of the fungal order Sordariales.</title>
        <authorList>
            <person name="Hensen N."/>
            <person name="Bonometti L."/>
            <person name="Westerberg I."/>
            <person name="Brannstrom I.O."/>
            <person name="Guillou S."/>
            <person name="Cros-Aarteil S."/>
            <person name="Calhoun S."/>
            <person name="Haridas S."/>
            <person name="Kuo A."/>
            <person name="Mondo S."/>
            <person name="Pangilinan J."/>
            <person name="Riley R."/>
            <person name="LaButti K."/>
            <person name="Andreopoulos B."/>
            <person name="Lipzen A."/>
            <person name="Chen C."/>
            <person name="Yan M."/>
            <person name="Daum C."/>
            <person name="Ng V."/>
            <person name="Clum A."/>
            <person name="Steindorff A."/>
            <person name="Ohm R.A."/>
            <person name="Martin F."/>
            <person name="Silar P."/>
            <person name="Natvig D.O."/>
            <person name="Lalanne C."/>
            <person name="Gautier V."/>
            <person name="Ament-Velasquez S.L."/>
            <person name="Kruys A."/>
            <person name="Hutchinson M.I."/>
            <person name="Powell A.J."/>
            <person name="Barry K."/>
            <person name="Miller A.N."/>
            <person name="Grigoriev I.V."/>
            <person name="Debuchy R."/>
            <person name="Gladieux P."/>
            <person name="Hiltunen Thoren M."/>
            <person name="Johannesson H."/>
        </authorList>
    </citation>
    <scope>NUCLEOTIDE SEQUENCE</scope>
    <source>
        <strain evidence="3">CBS 123565</strain>
    </source>
</reference>
<dbReference type="GO" id="GO:0005096">
    <property type="term" value="F:GTPase activator activity"/>
    <property type="evidence" value="ECO:0007669"/>
    <property type="project" value="InterPro"/>
</dbReference>
<proteinExistence type="predicted"/>
<dbReference type="SMART" id="SM00324">
    <property type="entry name" value="RhoGAP"/>
    <property type="match status" value="1"/>
</dbReference>
<dbReference type="Proteomes" id="UP001304895">
    <property type="component" value="Unassembled WGS sequence"/>
</dbReference>
<dbReference type="InterPro" id="IPR008936">
    <property type="entry name" value="Rho_GTPase_activation_prot"/>
</dbReference>
<evidence type="ECO:0000256" key="1">
    <source>
        <dbReference type="SAM" id="MobiDB-lite"/>
    </source>
</evidence>
<evidence type="ECO:0000313" key="4">
    <source>
        <dbReference type="Proteomes" id="UP001304895"/>
    </source>
</evidence>
<reference evidence="3" key="2">
    <citation type="submission" date="2023-05" db="EMBL/GenBank/DDBJ databases">
        <authorList>
            <consortium name="Lawrence Berkeley National Laboratory"/>
            <person name="Steindorff A."/>
            <person name="Hensen N."/>
            <person name="Bonometti L."/>
            <person name="Westerberg I."/>
            <person name="Brannstrom I.O."/>
            <person name="Guillou S."/>
            <person name="Cros-Aarteil S."/>
            <person name="Calhoun S."/>
            <person name="Haridas S."/>
            <person name="Kuo A."/>
            <person name="Mondo S."/>
            <person name="Pangilinan J."/>
            <person name="Riley R."/>
            <person name="Labutti K."/>
            <person name="Andreopoulos B."/>
            <person name="Lipzen A."/>
            <person name="Chen C."/>
            <person name="Yanf M."/>
            <person name="Daum C."/>
            <person name="Ng V."/>
            <person name="Clum A."/>
            <person name="Ohm R."/>
            <person name="Martin F."/>
            <person name="Silar P."/>
            <person name="Natvig D."/>
            <person name="Lalanne C."/>
            <person name="Gautier V."/>
            <person name="Ament-Velasquez S.L."/>
            <person name="Kruys A."/>
            <person name="Hutchinson M.I."/>
            <person name="Powell A.J."/>
            <person name="Barry K."/>
            <person name="Miller A.N."/>
            <person name="Grigoriev I.V."/>
            <person name="Debuchy R."/>
            <person name="Gladieux P."/>
            <person name="Thoren M.H."/>
            <person name="Johannesson H."/>
        </authorList>
    </citation>
    <scope>NUCLEOTIDE SEQUENCE</scope>
    <source>
        <strain evidence="3">CBS 123565</strain>
    </source>
</reference>
<gene>
    <name evidence="3" type="ORF">BT67DRAFT_446180</name>
</gene>
<evidence type="ECO:0000313" key="3">
    <source>
        <dbReference type="EMBL" id="KAK4129973.1"/>
    </source>
</evidence>
<comment type="caution">
    <text evidence="3">The sequence shown here is derived from an EMBL/GenBank/DDBJ whole genome shotgun (WGS) entry which is preliminary data.</text>
</comment>
<protein>
    <recommendedName>
        <fullName evidence="2">Rho-GAP domain-containing protein</fullName>
    </recommendedName>
</protein>
<dbReference type="PROSITE" id="PS50238">
    <property type="entry name" value="RHOGAP"/>
    <property type="match status" value="1"/>
</dbReference>
<dbReference type="GO" id="GO:0031267">
    <property type="term" value="F:small GTPase binding"/>
    <property type="evidence" value="ECO:0007669"/>
    <property type="project" value="InterPro"/>
</dbReference>
<dbReference type="PANTHER" id="PTHR12783:SF5">
    <property type="entry name" value="RALA-BINDING PROTEIN 1"/>
    <property type="match status" value="1"/>
</dbReference>
<accession>A0AAN6UBH6</accession>
<dbReference type="AlphaFoldDB" id="A0AAN6UBH6"/>
<dbReference type="InterPro" id="IPR039767">
    <property type="entry name" value="RALBP1"/>
</dbReference>
<dbReference type="CDD" id="cd00159">
    <property type="entry name" value="RhoGAP"/>
    <property type="match status" value="1"/>
</dbReference>
<feature type="region of interest" description="Disordered" evidence="1">
    <location>
        <begin position="235"/>
        <end position="368"/>
    </location>
</feature>
<organism evidence="3 4">
    <name type="scientific">Trichocladium antarcticum</name>
    <dbReference type="NCBI Taxonomy" id="1450529"/>
    <lineage>
        <taxon>Eukaryota</taxon>
        <taxon>Fungi</taxon>
        <taxon>Dikarya</taxon>
        <taxon>Ascomycota</taxon>
        <taxon>Pezizomycotina</taxon>
        <taxon>Sordariomycetes</taxon>
        <taxon>Sordariomycetidae</taxon>
        <taxon>Sordariales</taxon>
        <taxon>Chaetomiaceae</taxon>
        <taxon>Trichocladium</taxon>
    </lineage>
</organism>
<feature type="region of interest" description="Disordered" evidence="1">
    <location>
        <begin position="16"/>
        <end position="112"/>
    </location>
</feature>
<feature type="compositionally biased region" description="Low complexity" evidence="1">
    <location>
        <begin position="279"/>
        <end position="291"/>
    </location>
</feature>
<dbReference type="PANTHER" id="PTHR12783">
    <property type="entry name" value="RALA BINDING PROTEIN 1 RALBP1"/>
    <property type="match status" value="1"/>
</dbReference>
<sequence length="664" mass="71941">MTNLMDDGSREQLAAALLGWNGERGRRSPRDTLVDDDSGRDTPKAEPRLGSQGYIRGLMQYADDEHTTSTDDDIDADSVVDTIDSLDSRSETSRRRPSMRETTAPAPHKTLLPLPVEAPLASPPLAMSCRISRFPFSHPCDMPELMPDQDDMFAAESTPTVSGPATPSIAPDIFRPLAQDTSPDLELGPFPPIASEREFHDRMHNMSIKSAHSEASGSNELRMIREELDDLNEDGVSMMTPTERSFGDSNWEGGSYSAGSERAGQQGCRAVGGLPHAPSVSSLGSAGSGSSEWRPSHDASVGQKSGSLFSRMRNGARHPGEGECIDHRSLTPVQLSIPSRAPGHTGDDLATPVGPSPSPSLRTRNRRAEGTTASRFFHRMPWLSDSQAKRPESVFGSDLKESIRIAPIRSRISHKGQGTSFRTFPLSVYKCCEFIRRAGGTNGDIFSTPGDAGNVGSLRIIFSEPPLYGEDFQFEGSAYTVYDAASLILLFLEALPKPLISPSVIKSWILLARQEGVIEPPCPRLETALDFWTEALNRLPTANRNLTKHLLTLFAEVLLAATGAITEADARQFASTVSKAMFHQDAEGATVGGSGRDSREAKKGAPRRNVQPTLALAFLIKKRGEYAASLDRASGSTPSLGSKGESKLFLPSTKEIMEWKGMSF</sequence>
<dbReference type="EMBL" id="MU853446">
    <property type="protein sequence ID" value="KAK4129973.1"/>
    <property type="molecule type" value="Genomic_DNA"/>
</dbReference>
<evidence type="ECO:0000259" key="2">
    <source>
        <dbReference type="PROSITE" id="PS50238"/>
    </source>
</evidence>
<feature type="region of interest" description="Disordered" evidence="1">
    <location>
        <begin position="588"/>
        <end position="607"/>
    </location>
</feature>
<name>A0AAN6UBH6_9PEZI</name>
<dbReference type="Pfam" id="PF00620">
    <property type="entry name" value="RhoGAP"/>
    <property type="match status" value="1"/>
</dbReference>
<dbReference type="Gene3D" id="1.10.555.10">
    <property type="entry name" value="Rho GTPase activation protein"/>
    <property type="match status" value="1"/>
</dbReference>
<feature type="domain" description="Rho-GAP" evidence="2">
    <location>
        <begin position="406"/>
        <end position="627"/>
    </location>
</feature>